<evidence type="ECO:0000313" key="5">
    <source>
        <dbReference type="Proteomes" id="UP001446337"/>
    </source>
</evidence>
<feature type="chain" id="PRO_5028864974" evidence="1">
    <location>
        <begin position="20"/>
        <end position="188"/>
    </location>
</feature>
<keyword evidence="1" id="KW-0732">Signal</keyword>
<reference evidence="2 4" key="1">
    <citation type="submission" date="2020-05" db="EMBL/GenBank/DDBJ databases">
        <title>FDA dAtabase for Regulatory Grade micrObial Sequences (FDA-ARGOS): Supporting development and validation of Infectious Disease Dx tests.</title>
        <authorList>
            <person name="Sproer C."/>
            <person name="Gronow S."/>
            <person name="Severitt S."/>
            <person name="Schroder I."/>
            <person name="Tallon L."/>
            <person name="Sadzewicz L."/>
            <person name="Zhao X."/>
            <person name="Vavikolanu K."/>
            <person name="Mehta A."/>
            <person name="Aluvathingal J."/>
            <person name="Nadendla S."/>
            <person name="Myers T."/>
            <person name="Yan Y."/>
            <person name="Sichtig H."/>
        </authorList>
    </citation>
    <scope>NUCLEOTIDE SEQUENCE [LARGE SCALE GENOMIC DNA]</scope>
    <source>
        <strain evidence="2 4">FDAARGOS_787</strain>
    </source>
</reference>
<evidence type="ECO:0000313" key="4">
    <source>
        <dbReference type="Proteomes" id="UP000509782"/>
    </source>
</evidence>
<dbReference type="RefSeq" id="WP_088146705.1">
    <property type="nucleotide sequence ID" value="NZ_BLWG01000389.1"/>
</dbReference>
<sequence>MLITALLTMLALASGKAAAFDLSCVYPDKTDQGVFDNAEHCAREESGGVVFNPEYLRRMQFGDDRLAPASVAGNWRWVRPDGHSVPVITYDNGPDDFEEGLARGRRPDGMAYYDRQLNLALATPYAWAEPFSGGLAAVCSRCVIVPEGEHSRVVGGDWGAIDRKGALVLPLRPDPASLRSELEAARKR</sequence>
<dbReference type="OrthoDB" id="343240at2"/>
<evidence type="ECO:0000313" key="2">
    <source>
        <dbReference type="EMBL" id="QKQ45333.1"/>
    </source>
</evidence>
<gene>
    <name evidence="3" type="ORF">AAIK43_22730</name>
    <name evidence="2" type="ORF">FOC81_00810</name>
</gene>
<dbReference type="AlphaFoldDB" id="A0A6N0JEF0"/>
<feature type="signal peptide" evidence="1">
    <location>
        <begin position="1"/>
        <end position="19"/>
    </location>
</feature>
<name>A0A6N0JEF0_ACHDE</name>
<accession>A0A6N0JEF0</accession>
<keyword evidence="5" id="KW-1185">Reference proteome</keyword>
<organism evidence="2 4">
    <name type="scientific">Achromobacter denitrificans</name>
    <name type="common">Alcaligenes denitrificans</name>
    <dbReference type="NCBI Taxonomy" id="32002"/>
    <lineage>
        <taxon>Bacteria</taxon>
        <taxon>Pseudomonadati</taxon>
        <taxon>Pseudomonadota</taxon>
        <taxon>Betaproteobacteria</taxon>
        <taxon>Burkholderiales</taxon>
        <taxon>Alcaligenaceae</taxon>
        <taxon>Achromobacter</taxon>
    </lineage>
</organism>
<protein>
    <submittedName>
        <fullName evidence="3">WG repeat-containing protein</fullName>
    </submittedName>
</protein>
<proteinExistence type="predicted"/>
<reference evidence="3 5" key="2">
    <citation type="submission" date="2024-05" db="EMBL/GenBank/DDBJ databases">
        <title>Achromobacter denitrificans. BP1, complete genome.</title>
        <authorList>
            <person name="Zhang B."/>
        </authorList>
    </citation>
    <scope>NUCLEOTIDE SEQUENCE [LARGE SCALE GENOMIC DNA]</scope>
    <source>
        <strain evidence="3 5">BP1</strain>
    </source>
</reference>
<dbReference type="EMBL" id="CP154792">
    <property type="protein sequence ID" value="XAN14187.1"/>
    <property type="molecule type" value="Genomic_DNA"/>
</dbReference>
<dbReference type="Proteomes" id="UP001446337">
    <property type="component" value="Chromosome"/>
</dbReference>
<dbReference type="EMBL" id="CP054569">
    <property type="protein sequence ID" value="QKQ45333.1"/>
    <property type="molecule type" value="Genomic_DNA"/>
</dbReference>
<evidence type="ECO:0000313" key="3">
    <source>
        <dbReference type="EMBL" id="XAN14187.1"/>
    </source>
</evidence>
<evidence type="ECO:0000256" key="1">
    <source>
        <dbReference type="SAM" id="SignalP"/>
    </source>
</evidence>
<dbReference type="Proteomes" id="UP000509782">
    <property type="component" value="Chromosome"/>
</dbReference>